<protein>
    <submittedName>
        <fullName evidence="1">Uncharacterized protein</fullName>
    </submittedName>
</protein>
<dbReference type="Proteomes" id="UP001152523">
    <property type="component" value="Unassembled WGS sequence"/>
</dbReference>
<gene>
    <name evidence="1" type="ORF">CEPIT_LOCUS23382</name>
</gene>
<accession>A0AAV0EB03</accession>
<evidence type="ECO:0000313" key="2">
    <source>
        <dbReference type="Proteomes" id="UP001152523"/>
    </source>
</evidence>
<organism evidence="1 2">
    <name type="scientific">Cuscuta epithymum</name>
    <dbReference type="NCBI Taxonomy" id="186058"/>
    <lineage>
        <taxon>Eukaryota</taxon>
        <taxon>Viridiplantae</taxon>
        <taxon>Streptophyta</taxon>
        <taxon>Embryophyta</taxon>
        <taxon>Tracheophyta</taxon>
        <taxon>Spermatophyta</taxon>
        <taxon>Magnoliopsida</taxon>
        <taxon>eudicotyledons</taxon>
        <taxon>Gunneridae</taxon>
        <taxon>Pentapetalae</taxon>
        <taxon>asterids</taxon>
        <taxon>lamiids</taxon>
        <taxon>Solanales</taxon>
        <taxon>Convolvulaceae</taxon>
        <taxon>Cuscuteae</taxon>
        <taxon>Cuscuta</taxon>
        <taxon>Cuscuta subgen. Cuscuta</taxon>
    </lineage>
</organism>
<evidence type="ECO:0000313" key="1">
    <source>
        <dbReference type="EMBL" id="CAH9121016.1"/>
    </source>
</evidence>
<comment type="caution">
    <text evidence="1">The sequence shown here is derived from an EMBL/GenBank/DDBJ whole genome shotgun (WGS) entry which is preliminary data.</text>
</comment>
<proteinExistence type="predicted"/>
<dbReference type="AlphaFoldDB" id="A0AAV0EB03"/>
<reference evidence="1" key="1">
    <citation type="submission" date="2022-07" db="EMBL/GenBank/DDBJ databases">
        <authorList>
            <person name="Macas J."/>
            <person name="Novak P."/>
            <person name="Neumann P."/>
        </authorList>
    </citation>
    <scope>NUCLEOTIDE SEQUENCE</scope>
</reference>
<name>A0AAV0EB03_9ASTE</name>
<keyword evidence="2" id="KW-1185">Reference proteome</keyword>
<sequence>MNVSHTNCPKRESEKNFWERPKKESGKYFWERREYIKYEYFGGLSLAPPQQNNIDARGGNIQQSTAMVVFPAGEQNEHREWPPLLAESHDKDMSFMANLFGASPSSASTGRQCWW</sequence>
<dbReference type="EMBL" id="CAMAPF010000919">
    <property type="protein sequence ID" value="CAH9121016.1"/>
    <property type="molecule type" value="Genomic_DNA"/>
</dbReference>